<dbReference type="InterPro" id="IPR010497">
    <property type="entry name" value="Epoxide_hydro_N"/>
</dbReference>
<keyword evidence="2" id="KW-0862">Zinc</keyword>
<keyword evidence="10" id="KW-1185">Reference proteome</keyword>
<dbReference type="InterPro" id="IPR052360">
    <property type="entry name" value="Transcr_Regulatory_Proteins"/>
</dbReference>
<dbReference type="Pfam" id="PF06441">
    <property type="entry name" value="EHN"/>
    <property type="match status" value="1"/>
</dbReference>
<dbReference type="InterPro" id="IPR029058">
    <property type="entry name" value="AB_hydrolase_fold"/>
</dbReference>
<keyword evidence="7" id="KW-0732">Signal</keyword>
<keyword evidence="1" id="KW-0479">Metal-binding</keyword>
<keyword evidence="4" id="KW-0238">DNA-binding</keyword>
<dbReference type="Pfam" id="PF00172">
    <property type="entry name" value="Zn_clus"/>
    <property type="match status" value="1"/>
</dbReference>
<feature type="signal peptide" evidence="7">
    <location>
        <begin position="1"/>
        <end position="20"/>
    </location>
</feature>
<feature type="domain" description="Zn(2)-C6 fungal-type" evidence="8">
    <location>
        <begin position="462"/>
        <end position="490"/>
    </location>
</feature>
<dbReference type="InterPro" id="IPR036864">
    <property type="entry name" value="Zn2-C6_fun-type_DNA-bd_sf"/>
</dbReference>
<dbReference type="CDD" id="cd00067">
    <property type="entry name" value="GAL4"/>
    <property type="match status" value="1"/>
</dbReference>
<dbReference type="PANTHER" id="PTHR36206:SF16">
    <property type="entry name" value="TRANSCRIPTION FACTOR DOMAIN-CONTAINING PROTEIN-RELATED"/>
    <property type="match status" value="1"/>
</dbReference>
<organism evidence="9 10">
    <name type="scientific">Fusarium oligoseptatum</name>
    <dbReference type="NCBI Taxonomy" id="2604345"/>
    <lineage>
        <taxon>Eukaryota</taxon>
        <taxon>Fungi</taxon>
        <taxon>Dikarya</taxon>
        <taxon>Ascomycota</taxon>
        <taxon>Pezizomycotina</taxon>
        <taxon>Sordariomycetes</taxon>
        <taxon>Hypocreomycetidae</taxon>
        <taxon>Hypocreales</taxon>
        <taxon>Nectriaceae</taxon>
        <taxon>Fusarium</taxon>
        <taxon>Fusarium solani species complex</taxon>
    </lineage>
</organism>
<sequence length="972" mass="109746">MVALGIQALLASQLAALVAAKPASSTPGLNFDAEFGNKPQPFTIHVDQTFINETKAKAAKTRLVVDMDQPDYVDGVPSNVVGNWSRYWAEEYDWRKVEKSLNEDFQHFTTTVKAGENYTQPIPLHFVHHKSNRTDAIPLLFLHGWPGTFHEVAGIIDLLTNPPNDTLPAFHVVAPDLPGFGFSPAPSYPGLGSREMGQGFNDLMAQLGYTKYVGQGGDFGSHILRTMSPDHPDSLVSILSNLFNVSPNSTDLERFAKNQTTPEETSLISMLTDPGFSWTAAYWDIEKSVPLQVAIGLTDSPVAWLAWQYMGMRMLSPGYEWGTEEMITWSMLNYIQGPYGGFRLYKEADREGILAGVFPYVKQPVGVVKYYGDAGYDVPLEWAQRQGNITFFRKKTTEILGGHFPATINPRGLVEDCWAFLGRQGGFWNEYLLLMIFFVSYVRPATSHAVMARKGSPKVRTGCITCKARKVKCDEAKPECNRCVSTGRKCDGYLPQKQDKQRLWPKNQQLLANTTRTFPGIETRNEGRALQYFCDVAGPFLSGPADRYFWTHLVMQFANFEPAVRHSLVAISSLYEHLPSGLPQGTGSQDQRLILTHYNAAIRELKTMTAPEKQPLVLLVCILFICIEFLQSNDEAALKHCKHGITMLAQCGAGYEWTRQFLEPIFRRLSLFPFFFGREDSHYPSLDALSGPVPKSFQSFTDARSMMDELFARSVRIMRLGDDYRVGQLRRQPFPDSLYNEGVAVNSLLDTWDTLFTTFLSTDSGCNTTIAERPSIIAQQSLLIRFDVCRIMADMAVEREEGPYDRHLERFKNLAERLESLASSIPIVAKGGDTRPVRFTFDMGFMPVMSFCTLKCRDLKTRIRFWRLMPALACARESLWNLNLMTALVRRVIEIEHKIQVEDDGKHTIPHSSEPPTERMRIRHLWADSMPTCRVIHGQTIVGRVAGFLLSDEDGNIHSRTEFFDDMDYNNG</sequence>
<dbReference type="SMART" id="SM00066">
    <property type="entry name" value="GAL4"/>
    <property type="match status" value="1"/>
</dbReference>
<dbReference type="SUPFAM" id="SSF53474">
    <property type="entry name" value="alpha/beta-Hydrolases"/>
    <property type="match status" value="1"/>
</dbReference>
<feature type="chain" id="PRO_5019257477" description="Zn(2)-C6 fungal-type domain-containing protein" evidence="7">
    <location>
        <begin position="21"/>
        <end position="972"/>
    </location>
</feature>
<dbReference type="GO" id="GO:0003677">
    <property type="term" value="F:DNA binding"/>
    <property type="evidence" value="ECO:0007669"/>
    <property type="project" value="UniProtKB-KW"/>
</dbReference>
<dbReference type="STRING" id="1325735.A0A428TA55"/>
<dbReference type="Gene3D" id="4.10.240.10">
    <property type="entry name" value="Zn(2)-C6 fungal-type DNA-binding domain"/>
    <property type="match status" value="1"/>
</dbReference>
<comment type="caution">
    <text evidence="9">The sequence shown here is derived from an EMBL/GenBank/DDBJ whole genome shotgun (WGS) entry which is preliminary data.</text>
</comment>
<evidence type="ECO:0000256" key="1">
    <source>
        <dbReference type="ARBA" id="ARBA00022723"/>
    </source>
</evidence>
<gene>
    <name evidence="9" type="ORF">CEP52_010050</name>
</gene>
<keyword evidence="3" id="KW-0805">Transcription regulation</keyword>
<name>A0A428TA55_9HYPO</name>
<dbReference type="PROSITE" id="PS00463">
    <property type="entry name" value="ZN2_CY6_FUNGAL_1"/>
    <property type="match status" value="1"/>
</dbReference>
<dbReference type="SUPFAM" id="SSF57701">
    <property type="entry name" value="Zn2/Cys6 DNA-binding domain"/>
    <property type="match status" value="1"/>
</dbReference>
<dbReference type="Proteomes" id="UP000287144">
    <property type="component" value="Unassembled WGS sequence"/>
</dbReference>
<evidence type="ECO:0000256" key="2">
    <source>
        <dbReference type="ARBA" id="ARBA00022833"/>
    </source>
</evidence>
<reference evidence="9 10" key="1">
    <citation type="submission" date="2017-06" db="EMBL/GenBank/DDBJ databases">
        <title>Comparative genomic analysis of Ambrosia Fusariam Clade fungi.</title>
        <authorList>
            <person name="Stajich J.E."/>
            <person name="Carrillo J."/>
            <person name="Kijimoto T."/>
            <person name="Eskalen A."/>
            <person name="O'Donnell K."/>
            <person name="Kasson M."/>
        </authorList>
    </citation>
    <scope>NUCLEOTIDE SEQUENCE [LARGE SCALE GENOMIC DNA]</scope>
    <source>
        <strain evidence="9 10">NRRL62579</strain>
    </source>
</reference>
<dbReference type="GO" id="GO:0000981">
    <property type="term" value="F:DNA-binding transcription factor activity, RNA polymerase II-specific"/>
    <property type="evidence" value="ECO:0007669"/>
    <property type="project" value="InterPro"/>
</dbReference>
<dbReference type="PROSITE" id="PS50048">
    <property type="entry name" value="ZN2_CY6_FUNGAL_2"/>
    <property type="match status" value="1"/>
</dbReference>
<keyword evidence="5" id="KW-0804">Transcription</keyword>
<dbReference type="EMBL" id="NKCK01000110">
    <property type="protein sequence ID" value="RSL98913.1"/>
    <property type="molecule type" value="Genomic_DNA"/>
</dbReference>
<keyword evidence="6" id="KW-0539">Nucleus</keyword>
<evidence type="ECO:0000313" key="10">
    <source>
        <dbReference type="Proteomes" id="UP000287144"/>
    </source>
</evidence>
<evidence type="ECO:0000313" key="9">
    <source>
        <dbReference type="EMBL" id="RSL98913.1"/>
    </source>
</evidence>
<evidence type="ECO:0000256" key="7">
    <source>
        <dbReference type="SAM" id="SignalP"/>
    </source>
</evidence>
<accession>A0A428TA55</accession>
<evidence type="ECO:0000259" key="8">
    <source>
        <dbReference type="PROSITE" id="PS50048"/>
    </source>
</evidence>
<evidence type="ECO:0000256" key="4">
    <source>
        <dbReference type="ARBA" id="ARBA00023125"/>
    </source>
</evidence>
<dbReference type="Gene3D" id="3.40.50.1820">
    <property type="entry name" value="alpha/beta hydrolase"/>
    <property type="match status" value="1"/>
</dbReference>
<dbReference type="AlphaFoldDB" id="A0A428TA55"/>
<protein>
    <recommendedName>
        <fullName evidence="8">Zn(2)-C6 fungal-type domain-containing protein</fullName>
    </recommendedName>
</protein>
<evidence type="ECO:0000256" key="3">
    <source>
        <dbReference type="ARBA" id="ARBA00023015"/>
    </source>
</evidence>
<evidence type="ECO:0000256" key="5">
    <source>
        <dbReference type="ARBA" id="ARBA00023163"/>
    </source>
</evidence>
<dbReference type="InterPro" id="IPR001138">
    <property type="entry name" value="Zn2Cys6_DnaBD"/>
</dbReference>
<evidence type="ECO:0000256" key="6">
    <source>
        <dbReference type="ARBA" id="ARBA00023242"/>
    </source>
</evidence>
<dbReference type="PANTHER" id="PTHR36206">
    <property type="entry name" value="ASPERCRYPTIN BIOSYNTHESIS CLUSTER-SPECIFIC TRANSCRIPTION REGULATOR ATNN-RELATED"/>
    <property type="match status" value="1"/>
</dbReference>
<dbReference type="GO" id="GO:0008270">
    <property type="term" value="F:zinc ion binding"/>
    <property type="evidence" value="ECO:0007669"/>
    <property type="project" value="InterPro"/>
</dbReference>
<proteinExistence type="predicted"/>